<dbReference type="EMBL" id="BARU01032744">
    <property type="protein sequence ID" value="GAH74413.1"/>
    <property type="molecule type" value="Genomic_DNA"/>
</dbReference>
<evidence type="ECO:0000313" key="1">
    <source>
        <dbReference type="EMBL" id="GAH74413.1"/>
    </source>
</evidence>
<name>X1JX95_9ZZZZ</name>
<organism evidence="1">
    <name type="scientific">marine sediment metagenome</name>
    <dbReference type="NCBI Taxonomy" id="412755"/>
    <lineage>
        <taxon>unclassified sequences</taxon>
        <taxon>metagenomes</taxon>
        <taxon>ecological metagenomes</taxon>
    </lineage>
</organism>
<dbReference type="PROSITE" id="PS50293">
    <property type="entry name" value="TPR_REGION"/>
    <property type="match status" value="1"/>
</dbReference>
<sequence>DPDDDLAYSNRGYAYFDQGKYIEAIEDFKKVLILNPKNKVARANKMSAEQKLLQTAQTGKNLTGMYF</sequence>
<dbReference type="AlphaFoldDB" id="X1JX95"/>
<dbReference type="SUPFAM" id="SSF48452">
    <property type="entry name" value="TPR-like"/>
    <property type="match status" value="1"/>
</dbReference>
<proteinExistence type="predicted"/>
<dbReference type="PROSITE" id="PS50005">
    <property type="entry name" value="TPR"/>
    <property type="match status" value="1"/>
</dbReference>
<protein>
    <submittedName>
        <fullName evidence="1">Uncharacterized protein</fullName>
    </submittedName>
</protein>
<dbReference type="Gene3D" id="1.25.40.10">
    <property type="entry name" value="Tetratricopeptide repeat domain"/>
    <property type="match status" value="1"/>
</dbReference>
<feature type="non-terminal residue" evidence="1">
    <location>
        <position position="1"/>
    </location>
</feature>
<dbReference type="SMART" id="SM00028">
    <property type="entry name" value="TPR"/>
    <property type="match status" value="1"/>
</dbReference>
<accession>X1JX95</accession>
<comment type="caution">
    <text evidence="1">The sequence shown here is derived from an EMBL/GenBank/DDBJ whole genome shotgun (WGS) entry which is preliminary data.</text>
</comment>
<reference evidence="1" key="1">
    <citation type="journal article" date="2014" name="Front. Microbiol.">
        <title>High frequency of phylogenetically diverse reductive dehalogenase-homologous genes in deep subseafloor sedimentary metagenomes.</title>
        <authorList>
            <person name="Kawai M."/>
            <person name="Futagami T."/>
            <person name="Toyoda A."/>
            <person name="Takaki Y."/>
            <person name="Nishi S."/>
            <person name="Hori S."/>
            <person name="Arai W."/>
            <person name="Tsubouchi T."/>
            <person name="Morono Y."/>
            <person name="Uchiyama I."/>
            <person name="Ito T."/>
            <person name="Fujiyama A."/>
            <person name="Inagaki F."/>
            <person name="Takami H."/>
        </authorList>
    </citation>
    <scope>NUCLEOTIDE SEQUENCE</scope>
    <source>
        <strain evidence="1">Expedition CK06-06</strain>
    </source>
</reference>
<dbReference type="InterPro" id="IPR019734">
    <property type="entry name" value="TPR_rpt"/>
</dbReference>
<gene>
    <name evidence="1" type="ORF">S03H2_51600</name>
</gene>
<dbReference type="InterPro" id="IPR011990">
    <property type="entry name" value="TPR-like_helical_dom_sf"/>
</dbReference>
<dbReference type="Pfam" id="PF00515">
    <property type="entry name" value="TPR_1"/>
    <property type="match status" value="1"/>
</dbReference>